<evidence type="ECO:0000313" key="4">
    <source>
        <dbReference type="Proteomes" id="UP000276776"/>
    </source>
</evidence>
<sequence length="265" mass="30873">MVLNAMQMVYFRLLLFGCNLFGWLIDVIFLGSLMFLSSIIIICSRKLEVSEANYSSKESSLWQKIKDNRLKYLEDKNKEEEACGLQHKKGYDYNDNLQPINFGEENVVQTENSNYQNLDQLFGHNKNISIPPPITSNLHCFPKTNDPSYQVEKSEQLEQSSRNKNASITLPIKPDVNWFTSSDKALYQTLDQMAGCNKNESVRVPIAQNMNWFLKNYDPNYQTTTDLQNKQAFRDDRKKDQTSQQNKPEGPSNYKTSQHYNWETY</sequence>
<keyword evidence="2" id="KW-0472">Membrane</keyword>
<protein>
    <submittedName>
        <fullName evidence="5">Transmembrane protein</fullName>
    </submittedName>
</protein>
<evidence type="ECO:0000256" key="2">
    <source>
        <dbReference type="SAM" id="Phobius"/>
    </source>
</evidence>
<feature type="transmembrane region" description="Helical" evidence="2">
    <location>
        <begin position="20"/>
        <end position="43"/>
    </location>
</feature>
<dbReference type="AlphaFoldDB" id="A0A0N5CMX3"/>
<evidence type="ECO:0000313" key="5">
    <source>
        <dbReference type="WBParaSite" id="TCLT_0000151401-mRNA-1"/>
    </source>
</evidence>
<reference evidence="3 4" key="2">
    <citation type="submission" date="2018-11" db="EMBL/GenBank/DDBJ databases">
        <authorList>
            <consortium name="Pathogen Informatics"/>
        </authorList>
    </citation>
    <scope>NUCLEOTIDE SEQUENCE [LARGE SCALE GENOMIC DNA]</scope>
</reference>
<feature type="compositionally biased region" description="Basic and acidic residues" evidence="1">
    <location>
        <begin position="232"/>
        <end position="241"/>
    </location>
</feature>
<dbReference type="Proteomes" id="UP000276776">
    <property type="component" value="Unassembled WGS sequence"/>
</dbReference>
<keyword evidence="4" id="KW-1185">Reference proteome</keyword>
<feature type="compositionally biased region" description="Polar residues" evidence="1">
    <location>
        <begin position="242"/>
        <end position="265"/>
    </location>
</feature>
<keyword evidence="2" id="KW-1133">Transmembrane helix</keyword>
<dbReference type="WBParaSite" id="TCLT_0000151401-mRNA-1">
    <property type="protein sequence ID" value="TCLT_0000151401-mRNA-1"/>
    <property type="gene ID" value="TCLT_0000151401"/>
</dbReference>
<accession>A0A0N5CMX3</accession>
<gene>
    <name evidence="3" type="ORF">TCLT_LOCUS1515</name>
</gene>
<proteinExistence type="predicted"/>
<organism evidence="5">
    <name type="scientific">Thelazia callipaeda</name>
    <name type="common">Oriental eyeworm</name>
    <name type="synonym">Parasitic nematode</name>
    <dbReference type="NCBI Taxonomy" id="103827"/>
    <lineage>
        <taxon>Eukaryota</taxon>
        <taxon>Metazoa</taxon>
        <taxon>Ecdysozoa</taxon>
        <taxon>Nematoda</taxon>
        <taxon>Chromadorea</taxon>
        <taxon>Rhabditida</taxon>
        <taxon>Spirurina</taxon>
        <taxon>Spiruromorpha</taxon>
        <taxon>Thelazioidea</taxon>
        <taxon>Thelaziidae</taxon>
        <taxon>Thelazia</taxon>
    </lineage>
</organism>
<keyword evidence="2" id="KW-0812">Transmembrane</keyword>
<feature type="region of interest" description="Disordered" evidence="1">
    <location>
        <begin position="231"/>
        <end position="265"/>
    </location>
</feature>
<dbReference type="EMBL" id="UYYF01000201">
    <property type="protein sequence ID" value="VDM97001.1"/>
    <property type="molecule type" value="Genomic_DNA"/>
</dbReference>
<feature type="region of interest" description="Disordered" evidence="1">
    <location>
        <begin position="145"/>
        <end position="168"/>
    </location>
</feature>
<evidence type="ECO:0000256" key="1">
    <source>
        <dbReference type="SAM" id="MobiDB-lite"/>
    </source>
</evidence>
<feature type="compositionally biased region" description="Polar residues" evidence="1">
    <location>
        <begin position="157"/>
        <end position="168"/>
    </location>
</feature>
<reference evidence="5" key="1">
    <citation type="submission" date="2017-02" db="UniProtKB">
        <authorList>
            <consortium name="WormBaseParasite"/>
        </authorList>
    </citation>
    <scope>IDENTIFICATION</scope>
</reference>
<name>A0A0N5CMX3_THECL</name>
<evidence type="ECO:0000313" key="3">
    <source>
        <dbReference type="EMBL" id="VDM97001.1"/>
    </source>
</evidence>